<proteinExistence type="predicted"/>
<accession>A0ACC2IWX3</accession>
<gene>
    <name evidence="1" type="ORF">ONZ43_g3407</name>
</gene>
<reference evidence="1" key="1">
    <citation type="submission" date="2022-11" db="EMBL/GenBank/DDBJ databases">
        <title>Genome Sequence of Nemania bipapillata.</title>
        <authorList>
            <person name="Buettner E."/>
        </authorList>
    </citation>
    <scope>NUCLEOTIDE SEQUENCE</scope>
    <source>
        <strain evidence="1">CP14</strain>
    </source>
</reference>
<name>A0ACC2IWX3_9PEZI</name>
<organism evidence="1 2">
    <name type="scientific">Nemania bipapillata</name>
    <dbReference type="NCBI Taxonomy" id="110536"/>
    <lineage>
        <taxon>Eukaryota</taxon>
        <taxon>Fungi</taxon>
        <taxon>Dikarya</taxon>
        <taxon>Ascomycota</taxon>
        <taxon>Pezizomycotina</taxon>
        <taxon>Sordariomycetes</taxon>
        <taxon>Xylariomycetidae</taxon>
        <taxon>Xylariales</taxon>
        <taxon>Xylariaceae</taxon>
        <taxon>Nemania</taxon>
    </lineage>
</organism>
<evidence type="ECO:0000313" key="2">
    <source>
        <dbReference type="Proteomes" id="UP001153334"/>
    </source>
</evidence>
<comment type="caution">
    <text evidence="1">The sequence shown here is derived from an EMBL/GenBank/DDBJ whole genome shotgun (WGS) entry which is preliminary data.</text>
</comment>
<keyword evidence="2" id="KW-1185">Reference proteome</keyword>
<evidence type="ECO:0000313" key="1">
    <source>
        <dbReference type="EMBL" id="KAJ8119700.1"/>
    </source>
</evidence>
<protein>
    <submittedName>
        <fullName evidence="1">Uncharacterized protein</fullName>
    </submittedName>
</protein>
<dbReference type="EMBL" id="JAPESX010000789">
    <property type="protein sequence ID" value="KAJ8119700.1"/>
    <property type="molecule type" value="Genomic_DNA"/>
</dbReference>
<sequence length="483" mass="51695">MRSAIVLFAATSCANAAWLRWSANREEIWAAQETSPVIGSNQIGWTPKPTPAPGSRSDGEVVLDLLRRQTSTKWENSETCGWFSGISSSAVTCGNGFTCATNSDHVVACVSGTFSPFYKACLDFSAFKAGSCSNLDPATGCCQSAAEPACGTWIWTGSPERFMYQCFETASIVSILDVPQFVVDASLFSKTHTTPTPTTASSKATNTDSASPGSTGGSNTGGSGASGGSSGSGAADPDSSSTTGAPSQNSNNTSSNTPVIVGSVIGGIAGLLFLLLLLLFCLRRKTKGKLGLGFTRKKKNKTEDNSRKAYHNVKVTGVVAKGRSSSGSDPTIVMPVPLQQQQQQQQPQHYYHSQEQHHYHPQAQIQPQFQAQQQPQQLNLQQHQYQQPPTLTQYQAPAGGKQPVSMSYTVNEGTAHVSPPSHSRSTSYTTMPTRISNLNLNRNRNPIISSNNRSHNHNFSNIPSNPLSHNSRNNQAFSPNYSP</sequence>
<dbReference type="Proteomes" id="UP001153334">
    <property type="component" value="Unassembled WGS sequence"/>
</dbReference>